<dbReference type="SUPFAM" id="SSF51984">
    <property type="entry name" value="MurCD N-terminal domain"/>
    <property type="match status" value="1"/>
</dbReference>
<dbReference type="Proteomes" id="UP001203338">
    <property type="component" value="Unassembled WGS sequence"/>
</dbReference>
<evidence type="ECO:0000256" key="3">
    <source>
        <dbReference type="ARBA" id="ARBA00012211"/>
    </source>
</evidence>
<keyword evidence="6 14" id="KW-0132">Cell division</keyword>
<keyword evidence="8 14" id="KW-0067">ATP-binding</keyword>
<comment type="subcellular location">
    <subcellularLocation>
        <location evidence="1 14">Cytoplasm</location>
    </subcellularLocation>
</comment>
<evidence type="ECO:0000256" key="8">
    <source>
        <dbReference type="ARBA" id="ARBA00022840"/>
    </source>
</evidence>
<comment type="pathway">
    <text evidence="2 14">Cell wall biogenesis; peptidoglycan biosynthesis.</text>
</comment>
<dbReference type="InterPro" id="IPR036565">
    <property type="entry name" value="Mur-like_cat_sf"/>
</dbReference>
<feature type="domain" description="Mur ligase central" evidence="17">
    <location>
        <begin position="126"/>
        <end position="307"/>
    </location>
</feature>
<dbReference type="InterPro" id="IPR013221">
    <property type="entry name" value="Mur_ligase_cen"/>
</dbReference>
<dbReference type="PANTHER" id="PTHR43445">
    <property type="entry name" value="UDP-N-ACETYLMURAMATE--L-ALANINE LIGASE-RELATED"/>
    <property type="match status" value="1"/>
</dbReference>
<evidence type="ECO:0000256" key="2">
    <source>
        <dbReference type="ARBA" id="ARBA00004752"/>
    </source>
</evidence>
<name>A0ABT0PC64_9GAMM</name>
<evidence type="ECO:0000256" key="10">
    <source>
        <dbReference type="ARBA" id="ARBA00022984"/>
    </source>
</evidence>
<reference evidence="18 19" key="1">
    <citation type="submission" date="2022-05" db="EMBL/GenBank/DDBJ databases">
        <authorList>
            <person name="Park J.-S."/>
        </authorList>
    </citation>
    <scope>NUCLEOTIDE SEQUENCE [LARGE SCALE GENOMIC DNA]</scope>
    <source>
        <strain evidence="18 19">2012CJ34-2</strain>
    </source>
</reference>
<keyword evidence="10 14" id="KW-0573">Peptidoglycan synthesis</keyword>
<dbReference type="InterPro" id="IPR000713">
    <property type="entry name" value="Mur_ligase_N"/>
</dbReference>
<keyword evidence="19" id="KW-1185">Reference proteome</keyword>
<evidence type="ECO:0000256" key="4">
    <source>
        <dbReference type="ARBA" id="ARBA00022490"/>
    </source>
</evidence>
<evidence type="ECO:0000256" key="12">
    <source>
        <dbReference type="ARBA" id="ARBA00023316"/>
    </source>
</evidence>
<dbReference type="Pfam" id="PF02875">
    <property type="entry name" value="Mur_ligase_C"/>
    <property type="match status" value="1"/>
</dbReference>
<evidence type="ECO:0000256" key="6">
    <source>
        <dbReference type="ARBA" id="ARBA00022618"/>
    </source>
</evidence>
<evidence type="ECO:0000256" key="11">
    <source>
        <dbReference type="ARBA" id="ARBA00023306"/>
    </source>
</evidence>
<evidence type="ECO:0000313" key="19">
    <source>
        <dbReference type="Proteomes" id="UP001203338"/>
    </source>
</evidence>
<dbReference type="PANTHER" id="PTHR43445:SF3">
    <property type="entry name" value="UDP-N-ACETYLMURAMATE--L-ALANINE LIGASE"/>
    <property type="match status" value="1"/>
</dbReference>
<dbReference type="HAMAP" id="MF_00046">
    <property type="entry name" value="MurC"/>
    <property type="match status" value="1"/>
</dbReference>
<feature type="binding site" evidence="14">
    <location>
        <begin position="128"/>
        <end position="134"/>
    </location>
    <ligand>
        <name>ATP</name>
        <dbReference type="ChEBI" id="CHEBI:30616"/>
    </ligand>
</feature>
<keyword evidence="12 14" id="KW-0961">Cell wall biogenesis/degradation</keyword>
<evidence type="ECO:0000256" key="5">
    <source>
        <dbReference type="ARBA" id="ARBA00022598"/>
    </source>
</evidence>
<dbReference type="InterPro" id="IPR004101">
    <property type="entry name" value="Mur_ligase_C"/>
</dbReference>
<evidence type="ECO:0000259" key="17">
    <source>
        <dbReference type="Pfam" id="PF08245"/>
    </source>
</evidence>
<evidence type="ECO:0000256" key="14">
    <source>
        <dbReference type="HAMAP-Rule" id="MF_00046"/>
    </source>
</evidence>
<dbReference type="EC" id="6.3.2.8" evidence="3 14"/>
<keyword evidence="9 14" id="KW-0133">Cell shape</keyword>
<evidence type="ECO:0000256" key="9">
    <source>
        <dbReference type="ARBA" id="ARBA00022960"/>
    </source>
</evidence>
<dbReference type="RefSeq" id="WP_249697798.1">
    <property type="nucleotide sequence ID" value="NZ_JAMFLX010000003.1"/>
</dbReference>
<dbReference type="SUPFAM" id="SSF53623">
    <property type="entry name" value="MurD-like peptide ligases, catalytic domain"/>
    <property type="match status" value="1"/>
</dbReference>
<comment type="function">
    <text evidence="14">Cell wall formation.</text>
</comment>
<dbReference type="Gene3D" id="3.90.190.20">
    <property type="entry name" value="Mur ligase, C-terminal domain"/>
    <property type="match status" value="1"/>
</dbReference>
<dbReference type="NCBIfam" id="TIGR01082">
    <property type="entry name" value="murC"/>
    <property type="match status" value="1"/>
</dbReference>
<comment type="catalytic activity">
    <reaction evidence="13 14">
        <text>UDP-N-acetyl-alpha-D-muramate + L-alanine + ATP = UDP-N-acetyl-alpha-D-muramoyl-L-alanine + ADP + phosphate + H(+)</text>
        <dbReference type="Rhea" id="RHEA:23372"/>
        <dbReference type="ChEBI" id="CHEBI:15378"/>
        <dbReference type="ChEBI" id="CHEBI:30616"/>
        <dbReference type="ChEBI" id="CHEBI:43474"/>
        <dbReference type="ChEBI" id="CHEBI:57972"/>
        <dbReference type="ChEBI" id="CHEBI:70757"/>
        <dbReference type="ChEBI" id="CHEBI:83898"/>
        <dbReference type="ChEBI" id="CHEBI:456216"/>
        <dbReference type="EC" id="6.3.2.8"/>
    </reaction>
</comment>
<dbReference type="SUPFAM" id="SSF53244">
    <property type="entry name" value="MurD-like peptide ligases, peptide-binding domain"/>
    <property type="match status" value="1"/>
</dbReference>
<comment type="caution">
    <text evidence="18">The sequence shown here is derived from an EMBL/GenBank/DDBJ whole genome shotgun (WGS) entry which is preliminary data.</text>
</comment>
<evidence type="ECO:0000256" key="13">
    <source>
        <dbReference type="ARBA" id="ARBA00047833"/>
    </source>
</evidence>
<keyword evidence="11 14" id="KW-0131">Cell cycle</keyword>
<comment type="similarity">
    <text evidence="14">Belongs to the MurCDEF family.</text>
</comment>
<sequence>MSEQLSRQHVPVFAVPEMRRISKIHFIGIGGSGMCGIAEVLRNQGYKISGSDINQSRVTRRLESLGVEVFLGHDSANIDDVDVVVVSTAVKEDNPELVEARERRIPVVPRAEMLAELMRYRHGVAVAGTHGKTTTTSLLASVLGQGGLDPTFIIGGRLNSAGTNARLGGSRYLVAEADESDASFLHLQPMISIVTNIDADHMGTYGGDFSKLKQTFIDFLHNLPFYGLAVVCIDDPVVRELLPQIKRQVITYGFAEDADYRAIDIRQNGMQNTFRLVRKDRDDVIDVALNIPGEHNIQNALATYAVAAEEGLSDEDICAGLEGFQGVGRRFQVYGDYQTGVGEVMFVDDYGHHPREVAATIAAIRKGWPDKRLVMIYQPHRYTRTRDLYEDFVDVLSQVDVLLLMDVYPAGEAVIPGADARSLCRSIRQRGRLDPIFVQRGEPVEPVLADVLADGDLLITQGAGDIGGLASDLAEKELVLKQS</sequence>
<dbReference type="Gene3D" id="3.40.50.720">
    <property type="entry name" value="NAD(P)-binding Rossmann-like Domain"/>
    <property type="match status" value="1"/>
</dbReference>
<keyword evidence="4 14" id="KW-0963">Cytoplasm</keyword>
<gene>
    <name evidence="14 18" type="primary">murC</name>
    <name evidence="18" type="ORF">M3P05_03305</name>
</gene>
<evidence type="ECO:0000256" key="7">
    <source>
        <dbReference type="ARBA" id="ARBA00022741"/>
    </source>
</evidence>
<protein>
    <recommendedName>
        <fullName evidence="3 14">UDP-N-acetylmuramate--L-alanine ligase</fullName>
        <ecNumber evidence="3 14">6.3.2.8</ecNumber>
    </recommendedName>
    <alternativeName>
        <fullName evidence="14">UDP-N-acetylmuramoyl-L-alanine synthetase</fullName>
    </alternativeName>
</protein>
<evidence type="ECO:0000259" key="16">
    <source>
        <dbReference type="Pfam" id="PF02875"/>
    </source>
</evidence>
<evidence type="ECO:0000259" key="15">
    <source>
        <dbReference type="Pfam" id="PF01225"/>
    </source>
</evidence>
<dbReference type="GO" id="GO:0008763">
    <property type="term" value="F:UDP-N-acetylmuramate-L-alanine ligase activity"/>
    <property type="evidence" value="ECO:0007669"/>
    <property type="project" value="UniProtKB-EC"/>
</dbReference>
<dbReference type="Pfam" id="PF08245">
    <property type="entry name" value="Mur_ligase_M"/>
    <property type="match status" value="1"/>
</dbReference>
<dbReference type="InterPro" id="IPR050061">
    <property type="entry name" value="MurCDEF_pg_biosynth"/>
</dbReference>
<dbReference type="InterPro" id="IPR005758">
    <property type="entry name" value="UDP-N-AcMur_Ala_ligase_MurC"/>
</dbReference>
<organism evidence="18 19">
    <name type="scientific">Parendozoicomonas callyspongiae</name>
    <dbReference type="NCBI Taxonomy" id="2942213"/>
    <lineage>
        <taxon>Bacteria</taxon>
        <taxon>Pseudomonadati</taxon>
        <taxon>Pseudomonadota</taxon>
        <taxon>Gammaproteobacteria</taxon>
        <taxon>Oceanospirillales</taxon>
        <taxon>Endozoicomonadaceae</taxon>
        <taxon>Parendozoicomonas</taxon>
    </lineage>
</organism>
<proteinExistence type="inferred from homology"/>
<keyword evidence="5 14" id="KW-0436">Ligase</keyword>
<dbReference type="Gene3D" id="3.40.1190.10">
    <property type="entry name" value="Mur-like, catalytic domain"/>
    <property type="match status" value="1"/>
</dbReference>
<dbReference type="EMBL" id="JAMFLX010000003">
    <property type="protein sequence ID" value="MCL6268969.1"/>
    <property type="molecule type" value="Genomic_DNA"/>
</dbReference>
<accession>A0ABT0PC64</accession>
<feature type="domain" description="Mur ligase C-terminal" evidence="16">
    <location>
        <begin position="329"/>
        <end position="464"/>
    </location>
</feature>
<dbReference type="InterPro" id="IPR036615">
    <property type="entry name" value="Mur_ligase_C_dom_sf"/>
</dbReference>
<keyword evidence="7 14" id="KW-0547">Nucleotide-binding</keyword>
<evidence type="ECO:0000256" key="1">
    <source>
        <dbReference type="ARBA" id="ARBA00004496"/>
    </source>
</evidence>
<evidence type="ECO:0000313" key="18">
    <source>
        <dbReference type="EMBL" id="MCL6268969.1"/>
    </source>
</evidence>
<dbReference type="Pfam" id="PF01225">
    <property type="entry name" value="Mur_ligase"/>
    <property type="match status" value="1"/>
</dbReference>
<feature type="domain" description="Mur ligase N-terminal catalytic" evidence="15">
    <location>
        <begin position="23"/>
        <end position="121"/>
    </location>
</feature>